<feature type="transmembrane region" description="Helical" evidence="16">
    <location>
        <begin position="75"/>
        <end position="94"/>
    </location>
</feature>
<gene>
    <name evidence="17" type="ordered locus">CTO_0543</name>
</gene>
<dbReference type="InterPro" id="IPR050324">
    <property type="entry name" value="CDP-alcohol_PTase-I"/>
</dbReference>
<dbReference type="PANTHER" id="PTHR14269">
    <property type="entry name" value="CDP-DIACYLGLYCEROL--GLYCEROL-3-PHOSPHATE 3-PHOSPHATIDYLTRANSFERASE-RELATED"/>
    <property type="match status" value="1"/>
</dbReference>
<feature type="transmembrane region" description="Helical" evidence="16">
    <location>
        <begin position="159"/>
        <end position="178"/>
    </location>
</feature>
<accession>G4NPB3</accession>
<evidence type="ECO:0000313" key="18">
    <source>
        <dbReference type="Proteomes" id="UP000009287"/>
    </source>
</evidence>
<feature type="transmembrane region" description="Helical" evidence="16">
    <location>
        <begin position="100"/>
        <end position="121"/>
    </location>
</feature>
<dbReference type="EMBL" id="CP002401">
    <property type="protein sequence ID" value="AEP35359.1"/>
    <property type="molecule type" value="Genomic_DNA"/>
</dbReference>
<evidence type="ECO:0000313" key="17">
    <source>
        <dbReference type="EMBL" id="AEP35359.1"/>
    </source>
</evidence>
<keyword evidence="6" id="KW-0444">Lipid biosynthesis</keyword>
<dbReference type="GO" id="GO:0016020">
    <property type="term" value="C:membrane"/>
    <property type="evidence" value="ECO:0007669"/>
    <property type="project" value="UniProtKB-SubCell"/>
</dbReference>
<dbReference type="GO" id="GO:0008444">
    <property type="term" value="F:CDP-diacylglycerol-glycerol-3-phosphate 3-phosphatidyltransferase activity"/>
    <property type="evidence" value="ECO:0007669"/>
    <property type="project" value="UniProtKB-EC"/>
</dbReference>
<evidence type="ECO:0000256" key="14">
    <source>
        <dbReference type="ARBA" id="ARBA00048586"/>
    </source>
</evidence>
<keyword evidence="11 16" id="KW-0472">Membrane</keyword>
<evidence type="ECO:0000256" key="7">
    <source>
        <dbReference type="ARBA" id="ARBA00022679"/>
    </source>
</evidence>
<dbReference type="InterPro" id="IPR000462">
    <property type="entry name" value="CDP-OH_P_trans"/>
</dbReference>
<evidence type="ECO:0000256" key="3">
    <source>
        <dbReference type="ARBA" id="ARBA00010441"/>
    </source>
</evidence>
<reference evidence="17 18" key="1">
    <citation type="journal article" date="2011" name="J. Exp. Med.">
        <title>A live-attenuated chlamydial vaccine protects against trachoma in nonhuman primates.</title>
        <authorList>
            <person name="Kari L."/>
            <person name="Whitmire W.M."/>
            <person name="Olivares-Zavaleta N."/>
            <person name="Goheen M.M."/>
            <person name="Taylor L.D."/>
            <person name="Carlson J.H."/>
            <person name="Sturdevant G.L."/>
            <person name="Lu C."/>
            <person name="Bakios L.E."/>
            <person name="Randall L.B."/>
            <person name="Parnell M.J."/>
            <person name="Zhong G."/>
            <person name="Caldwell H.D."/>
        </authorList>
    </citation>
    <scope>NUCLEOTIDE SEQUENCE [LARGE SCALE GENOMIC DNA]</scope>
    <source>
        <strain evidence="17 18">A2497</strain>
    </source>
</reference>
<dbReference type="InterPro" id="IPR043130">
    <property type="entry name" value="CDP-OH_PTrfase_TM_dom"/>
</dbReference>
<dbReference type="PATRIC" id="fig|580047.4.peg.549"/>
<keyword evidence="10" id="KW-0443">Lipid metabolism</keyword>
<dbReference type="EC" id="2.7.8.5" evidence="4"/>
<evidence type="ECO:0000256" key="15">
    <source>
        <dbReference type="RuleBase" id="RU003750"/>
    </source>
</evidence>
<keyword evidence="8 16" id="KW-0812">Transmembrane</keyword>
<evidence type="ECO:0000256" key="8">
    <source>
        <dbReference type="ARBA" id="ARBA00022692"/>
    </source>
</evidence>
<keyword evidence="12" id="KW-0594">Phospholipid biosynthesis</keyword>
<dbReference type="GO" id="GO:0046474">
    <property type="term" value="P:glycerophospholipid biosynthetic process"/>
    <property type="evidence" value="ECO:0007669"/>
    <property type="project" value="TreeGrafter"/>
</dbReference>
<evidence type="ECO:0000256" key="12">
    <source>
        <dbReference type="ARBA" id="ARBA00023209"/>
    </source>
</evidence>
<evidence type="ECO:0000256" key="4">
    <source>
        <dbReference type="ARBA" id="ARBA00013170"/>
    </source>
</evidence>
<evidence type="ECO:0000256" key="6">
    <source>
        <dbReference type="ARBA" id="ARBA00022516"/>
    </source>
</evidence>
<dbReference type="PROSITE" id="PS00379">
    <property type="entry name" value="CDP_ALCOHOL_P_TRANSF"/>
    <property type="match status" value="1"/>
</dbReference>
<evidence type="ECO:0000256" key="2">
    <source>
        <dbReference type="ARBA" id="ARBA00005042"/>
    </source>
</evidence>
<keyword evidence="9 16" id="KW-1133">Transmembrane helix</keyword>
<sequence length="186" mass="21930">MSLRWRLRIFKTSFRINVMRQFCNLLSLSRVWLALLFCQERIITRLLVIFAAMVSDVLDGYLARRYNATSRLGSILDPATDKIFFLICVGVLFWENSLGLTHLALIFSRDIFLVFFGFYLSWVRGWKGYDYRALSFGKFFTVVQFFILFGMTIGMEMPVLWLAPLVILGALYFLERVLDYRRHCLE</sequence>
<organism evidence="17 18">
    <name type="scientific">Chlamydia trachomatis serovar A (strain A2497)</name>
    <dbReference type="NCBI Taxonomy" id="580047"/>
    <lineage>
        <taxon>Bacteria</taxon>
        <taxon>Pseudomonadati</taxon>
        <taxon>Chlamydiota</taxon>
        <taxon>Chlamydiia</taxon>
        <taxon>Chlamydiales</taxon>
        <taxon>Chlamydiaceae</taxon>
        <taxon>Chlamydia/Chlamydophila group</taxon>
        <taxon>Chlamydia</taxon>
    </lineage>
</organism>
<comment type="pathway">
    <text evidence="2">Phospholipid metabolism; phosphatidylglycerol biosynthesis; phosphatidylglycerol from CDP-diacylglycerol: step 1/2.</text>
</comment>
<evidence type="ECO:0000256" key="9">
    <source>
        <dbReference type="ARBA" id="ARBA00022989"/>
    </source>
</evidence>
<dbReference type="PIRSF" id="PIRSF000847">
    <property type="entry name" value="Phos_ph_gly_syn"/>
    <property type="match status" value="1"/>
</dbReference>
<evidence type="ECO:0000256" key="13">
    <source>
        <dbReference type="ARBA" id="ARBA00023264"/>
    </source>
</evidence>
<comment type="similarity">
    <text evidence="3 15">Belongs to the CDP-alcohol phosphatidyltransferase class-I family.</text>
</comment>
<name>G4NPB3_CHLT4</name>
<dbReference type="KEGG" id="cra:CTO_0543"/>
<proteinExistence type="inferred from homology"/>
<dbReference type="Proteomes" id="UP000009287">
    <property type="component" value="Chromosome"/>
</dbReference>
<dbReference type="Pfam" id="PF01066">
    <property type="entry name" value="CDP-OH_P_transf"/>
    <property type="match status" value="1"/>
</dbReference>
<evidence type="ECO:0000256" key="10">
    <source>
        <dbReference type="ARBA" id="ARBA00023098"/>
    </source>
</evidence>
<keyword evidence="7 15" id="KW-0808">Transferase</keyword>
<dbReference type="Gene3D" id="1.20.120.1760">
    <property type="match status" value="1"/>
</dbReference>
<evidence type="ECO:0000256" key="1">
    <source>
        <dbReference type="ARBA" id="ARBA00004141"/>
    </source>
</evidence>
<comment type="catalytic activity">
    <reaction evidence="14">
        <text>a CDP-1,2-diacyl-sn-glycerol + sn-glycerol 3-phosphate = a 1,2-diacyl-sn-glycero-3-phospho-(1'-sn-glycero-3'-phosphate) + CMP + H(+)</text>
        <dbReference type="Rhea" id="RHEA:12593"/>
        <dbReference type="ChEBI" id="CHEBI:15378"/>
        <dbReference type="ChEBI" id="CHEBI:57597"/>
        <dbReference type="ChEBI" id="CHEBI:58332"/>
        <dbReference type="ChEBI" id="CHEBI:60110"/>
        <dbReference type="ChEBI" id="CHEBI:60377"/>
        <dbReference type="EC" id="2.7.8.5"/>
    </reaction>
</comment>
<keyword evidence="13" id="KW-1208">Phospholipid metabolism</keyword>
<dbReference type="InterPro" id="IPR048254">
    <property type="entry name" value="CDP_ALCOHOL_P_TRANSF_CS"/>
</dbReference>
<dbReference type="InterPro" id="IPR004570">
    <property type="entry name" value="Phosphatidylglycerol_P_synth"/>
</dbReference>
<dbReference type="PANTHER" id="PTHR14269:SF11">
    <property type="entry name" value="CDP-DIACYLGLYCEROL--GLYCEROL-3-PHOSPHATE 3-PHOSPHATIDYLTRANSFERASE"/>
    <property type="match status" value="1"/>
</dbReference>
<evidence type="ECO:0000256" key="11">
    <source>
        <dbReference type="ARBA" id="ARBA00023136"/>
    </source>
</evidence>
<comment type="subcellular location">
    <subcellularLocation>
        <location evidence="1">Membrane</location>
        <topology evidence="1">Multi-pass membrane protein</topology>
    </subcellularLocation>
</comment>
<protein>
    <recommendedName>
        <fullName evidence="5">CDP-diacylglycerol--glycerol-3-phosphate 3-phosphatidyltransferase</fullName>
        <ecNumber evidence="4">2.7.8.5</ecNumber>
    </recommendedName>
</protein>
<dbReference type="AlphaFoldDB" id="G4NPB3"/>
<evidence type="ECO:0000256" key="16">
    <source>
        <dbReference type="SAM" id="Phobius"/>
    </source>
</evidence>
<evidence type="ECO:0000256" key="5">
    <source>
        <dbReference type="ARBA" id="ARBA00014944"/>
    </source>
</evidence>
<feature type="transmembrane region" description="Helical" evidence="16">
    <location>
        <begin position="133"/>
        <end position="153"/>
    </location>
</feature>